<evidence type="ECO:0000313" key="2">
    <source>
        <dbReference type="EMBL" id="HFT92832.1"/>
    </source>
</evidence>
<dbReference type="Pfam" id="PF13414">
    <property type="entry name" value="TPR_11"/>
    <property type="match status" value="1"/>
</dbReference>
<dbReference type="SUPFAM" id="SSF48452">
    <property type="entry name" value="TPR-like"/>
    <property type="match status" value="5"/>
</dbReference>
<keyword evidence="1" id="KW-0802">TPR repeat</keyword>
<dbReference type="PROSITE" id="PS51257">
    <property type="entry name" value="PROKAR_LIPOPROTEIN"/>
    <property type="match status" value="1"/>
</dbReference>
<feature type="repeat" description="TPR" evidence="1">
    <location>
        <begin position="579"/>
        <end position="612"/>
    </location>
</feature>
<feature type="repeat" description="TPR" evidence="1">
    <location>
        <begin position="684"/>
        <end position="717"/>
    </location>
</feature>
<accession>A0A7C3QTW1</accession>
<reference evidence="2" key="1">
    <citation type="journal article" date="2020" name="mSystems">
        <title>Genome- and Community-Level Interaction Insights into Carbon Utilization and Element Cycling Functions of Hydrothermarchaeota in Hydrothermal Sediment.</title>
        <authorList>
            <person name="Zhou Z."/>
            <person name="Liu Y."/>
            <person name="Xu W."/>
            <person name="Pan J."/>
            <person name="Luo Z.H."/>
            <person name="Li M."/>
        </authorList>
    </citation>
    <scope>NUCLEOTIDE SEQUENCE [LARGE SCALE GENOMIC DNA]</scope>
    <source>
        <strain evidence="2">SpSt-902</strain>
    </source>
</reference>
<dbReference type="PANTHER" id="PTHR12558">
    <property type="entry name" value="CELL DIVISION CYCLE 16,23,27"/>
    <property type="match status" value="1"/>
</dbReference>
<proteinExistence type="predicted"/>
<dbReference type="EMBL" id="DTMM01000056">
    <property type="protein sequence ID" value="HFT92832.1"/>
    <property type="molecule type" value="Genomic_DNA"/>
</dbReference>
<dbReference type="PANTHER" id="PTHR12558:SF13">
    <property type="entry name" value="CELL DIVISION CYCLE PROTEIN 27 HOMOLOG"/>
    <property type="match status" value="1"/>
</dbReference>
<comment type="caution">
    <text evidence="2">The sequence shown here is derived from an EMBL/GenBank/DDBJ whole genome shotgun (WGS) entry which is preliminary data.</text>
</comment>
<feature type="repeat" description="TPR" evidence="1">
    <location>
        <begin position="172"/>
        <end position="205"/>
    </location>
</feature>
<protein>
    <submittedName>
        <fullName evidence="2">Tetratricopeptide repeat protein</fullName>
    </submittedName>
</protein>
<dbReference type="InterPro" id="IPR019734">
    <property type="entry name" value="TPR_rpt"/>
</dbReference>
<dbReference type="Pfam" id="PF13432">
    <property type="entry name" value="TPR_16"/>
    <property type="match status" value="4"/>
</dbReference>
<dbReference type="PROSITE" id="PS50005">
    <property type="entry name" value="TPR"/>
    <property type="match status" value="7"/>
</dbReference>
<organism evidence="2">
    <name type="scientific">Leptospirillum ferriphilum</name>
    <dbReference type="NCBI Taxonomy" id="178606"/>
    <lineage>
        <taxon>Bacteria</taxon>
        <taxon>Pseudomonadati</taxon>
        <taxon>Nitrospirota</taxon>
        <taxon>Nitrospiria</taxon>
        <taxon>Nitrospirales</taxon>
        <taxon>Nitrospiraceae</taxon>
        <taxon>Leptospirillum</taxon>
    </lineage>
</organism>
<dbReference type="Gene3D" id="1.25.40.10">
    <property type="entry name" value="Tetratricopeptide repeat domain"/>
    <property type="match status" value="5"/>
</dbReference>
<name>A0A7C3QTW1_9BACT</name>
<evidence type="ECO:0000256" key="1">
    <source>
        <dbReference type="PROSITE-ProRule" id="PRU00339"/>
    </source>
</evidence>
<feature type="repeat" description="TPR" evidence="1">
    <location>
        <begin position="206"/>
        <end position="239"/>
    </location>
</feature>
<dbReference type="Pfam" id="PF14559">
    <property type="entry name" value="TPR_19"/>
    <property type="match status" value="1"/>
</dbReference>
<dbReference type="AlphaFoldDB" id="A0A7C3QTW1"/>
<feature type="repeat" description="TPR" evidence="1">
    <location>
        <begin position="511"/>
        <end position="544"/>
    </location>
</feature>
<gene>
    <name evidence="2" type="ORF">ENX03_02600</name>
</gene>
<dbReference type="InterPro" id="IPR011990">
    <property type="entry name" value="TPR-like_helical_dom_sf"/>
</dbReference>
<dbReference type="SMART" id="SM00028">
    <property type="entry name" value="TPR"/>
    <property type="match status" value="15"/>
</dbReference>
<feature type="repeat" description="TPR" evidence="1">
    <location>
        <begin position="36"/>
        <end position="69"/>
    </location>
</feature>
<sequence>METNVFRKRITPPMVWGLLSFAIVLAGCSKSPAELQKKYMSLGQHYLSEGKTNEAVIEFQNLLKVNPRSPQGHYWLGKAYLKKGWTAESMIQFRTAAKEDPLLLGAHLERARYGVNSSQWAAVKPEISAILKIDPNNAEGWTFSGQRALGLGRVKEAQTDLLHALSLKPGMPLALVAMGDLERHRKHLHKAQDLYRQALENDPANSRAWAGLGLVAETLGDTSEARTDFHKAVRADPDNLRSKVILANFIAQTGKTPEAIALLEAIPPKKSDLRIPVKIAEFDMLSGNTDKAIRILSPLERQKIAIPDIYYVLAKAYQTRGDARDALSMVDRMLTVGGAPPILKISAARIALFEGQPTKARDILSAIPVSPDLPVTYWQTLGQVELALNHPSLSIRTLKSALRSFPDNPLLAETLVDAQTSQNHFREALRTLEPILKKNPRDTGAISRMGPLLARTRGIAAEIAYYRNAARANPDDPAVEVLYLLSMATNRNLAGALREADHYLSSHPSDQTVRFLLAQFNLQTGQRKRAIGLYKQILSADPKNLQVLTALAGQELEDRRYAKAESLYRRALLITPENGNLYTLLGESLLGENQKDVAEQAFQKALSFSPNQPTALLEVSRAELMAGKSHRALTHLEPLLKAHLPDATMAEIMWLWGLASENNGDVKSARDALRKAVALEPGNPAYHGSLGDFWASRSKWDKALGQYDKSLRLNRKNPLLALKRDWVRVHMVKGKPDPGFLQKIVDQAWAYHRKNPGDISSGLIAGQGEILLKKPEKALVAFDSILAANPDNQTALLEKSGILLNLGHPDQARKGLLRILADHPDNVRANLMMASIDQKRNDLRGVSAHLEKVHQAHPAWIQPALSLASADLALKRYVEAKSIALTLHETYPRLPAALYLQASAEMGLKQYRNALEDFQALLPFTKKPGPVYSLMSIAATKLGDRNRQRKYMELAYRASPDNPFVLNNMAFYLATNTNDLTKALRYAQKAEKITPLPYIQDTLGYILFRMGDYRKAEPHFRTAYAAHFRDPEFLYHMGMNEWKLGKNIPAADHLKKALGSGELSPAERERVRKALSRLSVS</sequence>
<feature type="repeat" description="TPR" evidence="1">
    <location>
        <begin position="650"/>
        <end position="683"/>
    </location>
</feature>